<comment type="caution">
    <text evidence="2">The sequence shown here is derived from an EMBL/GenBank/DDBJ whole genome shotgun (WGS) entry which is preliminary data.</text>
</comment>
<dbReference type="Proteomes" id="UP001162483">
    <property type="component" value="Unassembled WGS sequence"/>
</dbReference>
<name>A0ABN9FWJ5_9NEOB</name>
<organism evidence="2 3">
    <name type="scientific">Staurois parvus</name>
    <dbReference type="NCBI Taxonomy" id="386267"/>
    <lineage>
        <taxon>Eukaryota</taxon>
        <taxon>Metazoa</taxon>
        <taxon>Chordata</taxon>
        <taxon>Craniata</taxon>
        <taxon>Vertebrata</taxon>
        <taxon>Euteleostomi</taxon>
        <taxon>Amphibia</taxon>
        <taxon>Batrachia</taxon>
        <taxon>Anura</taxon>
        <taxon>Neobatrachia</taxon>
        <taxon>Ranoidea</taxon>
        <taxon>Ranidae</taxon>
        <taxon>Staurois</taxon>
    </lineage>
</organism>
<feature type="compositionally biased region" description="Polar residues" evidence="1">
    <location>
        <begin position="37"/>
        <end position="46"/>
    </location>
</feature>
<keyword evidence="3" id="KW-1185">Reference proteome</keyword>
<evidence type="ECO:0000313" key="3">
    <source>
        <dbReference type="Proteomes" id="UP001162483"/>
    </source>
</evidence>
<feature type="region of interest" description="Disordered" evidence="1">
    <location>
        <begin position="28"/>
        <end position="100"/>
    </location>
</feature>
<reference evidence="2" key="1">
    <citation type="submission" date="2023-05" db="EMBL/GenBank/DDBJ databases">
        <authorList>
            <person name="Stuckert A."/>
        </authorList>
    </citation>
    <scope>NUCLEOTIDE SEQUENCE</scope>
</reference>
<accession>A0ABN9FWJ5</accession>
<feature type="compositionally biased region" description="Polar residues" evidence="1">
    <location>
        <begin position="68"/>
        <end position="100"/>
    </location>
</feature>
<evidence type="ECO:0000313" key="2">
    <source>
        <dbReference type="EMBL" id="CAI9601269.1"/>
    </source>
</evidence>
<gene>
    <name evidence="2" type="ORF">SPARVUS_LOCUS12947566</name>
</gene>
<feature type="non-terminal residue" evidence="2">
    <location>
        <position position="100"/>
    </location>
</feature>
<protein>
    <submittedName>
        <fullName evidence="2">Uncharacterized protein</fullName>
    </submittedName>
</protein>
<sequence length="100" mass="10547">MPERGGWMGRSVVRQAESVAVGPVRYKAAGREWSGHTPGQQQNIRSNRGHPGGRSGKPGVKAGEYSKVRNNPGQQQSGITNSKSGTQGDQTATLVSAGQF</sequence>
<dbReference type="EMBL" id="CATNWA010017541">
    <property type="protein sequence ID" value="CAI9601269.1"/>
    <property type="molecule type" value="Genomic_DNA"/>
</dbReference>
<evidence type="ECO:0000256" key="1">
    <source>
        <dbReference type="SAM" id="MobiDB-lite"/>
    </source>
</evidence>
<proteinExistence type="predicted"/>